<reference evidence="1" key="1">
    <citation type="submission" date="2020-06" db="EMBL/GenBank/DDBJ databases">
        <authorList>
            <person name="Li T."/>
            <person name="Hu X."/>
            <person name="Zhang T."/>
            <person name="Song X."/>
            <person name="Zhang H."/>
            <person name="Dai N."/>
            <person name="Sheng W."/>
            <person name="Hou X."/>
            <person name="Wei L."/>
        </authorList>
    </citation>
    <scope>NUCLEOTIDE SEQUENCE</scope>
    <source>
        <strain evidence="1">K16</strain>
        <tissue evidence="1">Leaf</tissue>
    </source>
</reference>
<dbReference type="AlphaFoldDB" id="A0AAE1WH82"/>
<evidence type="ECO:0000313" key="1">
    <source>
        <dbReference type="EMBL" id="KAK4393091.1"/>
    </source>
</evidence>
<proteinExistence type="predicted"/>
<dbReference type="PANTHER" id="PTHR32343:SF26">
    <property type="entry name" value="RNA-BINDING (RRM_RBD_RNP MOTIFS) FAMILY PROTEIN"/>
    <property type="match status" value="1"/>
</dbReference>
<evidence type="ECO:0000313" key="2">
    <source>
        <dbReference type="Proteomes" id="UP001289374"/>
    </source>
</evidence>
<dbReference type="PANTHER" id="PTHR32343">
    <property type="entry name" value="SERINE/ARGININE-RICH SPLICING FACTOR"/>
    <property type="match status" value="1"/>
</dbReference>
<protein>
    <submittedName>
        <fullName evidence="1">Binding partner of ACD11 1</fullName>
    </submittedName>
</protein>
<comment type="caution">
    <text evidence="1">The sequence shown here is derived from an EMBL/GenBank/DDBJ whole genome shotgun (WGS) entry which is preliminary data.</text>
</comment>
<keyword evidence="2" id="KW-1185">Reference proteome</keyword>
<dbReference type="Proteomes" id="UP001289374">
    <property type="component" value="Unassembled WGS sequence"/>
</dbReference>
<sequence>MRWRNLIRSNLTRSREKSVILLTVGLLIATANNTHTTHSRAHWFLALCHCASNRILQTISGRGAHNKPVNSYNLHSGLVEISCLTKAFLSFSIRCDKIKGSEIAGQPVAICSCGTCNVDPSPYLVDFGEEENESNSVATHSDRFISTPGEAVTVVQGVMQTMILKGYVLSKDALSKARAFDESHQVSSTAAAKVAELSKKIGLTDKVHSGVEAAKYVDEKYHVSEVTKSVASYTGRTAVAAATAVVNSSYFAKGALWVSGVLDRASKAAADVGNRGVKK</sequence>
<accession>A0AAE1WH82</accession>
<gene>
    <name evidence="1" type="ORF">Sango_1779900</name>
</gene>
<organism evidence="1 2">
    <name type="scientific">Sesamum angolense</name>
    <dbReference type="NCBI Taxonomy" id="2727404"/>
    <lineage>
        <taxon>Eukaryota</taxon>
        <taxon>Viridiplantae</taxon>
        <taxon>Streptophyta</taxon>
        <taxon>Embryophyta</taxon>
        <taxon>Tracheophyta</taxon>
        <taxon>Spermatophyta</taxon>
        <taxon>Magnoliopsida</taxon>
        <taxon>eudicotyledons</taxon>
        <taxon>Gunneridae</taxon>
        <taxon>Pentapetalae</taxon>
        <taxon>asterids</taxon>
        <taxon>lamiids</taxon>
        <taxon>Lamiales</taxon>
        <taxon>Pedaliaceae</taxon>
        <taxon>Sesamum</taxon>
    </lineage>
</organism>
<reference evidence="1" key="2">
    <citation type="journal article" date="2024" name="Plant">
        <title>Genomic evolution and insights into agronomic trait innovations of Sesamum species.</title>
        <authorList>
            <person name="Miao H."/>
            <person name="Wang L."/>
            <person name="Qu L."/>
            <person name="Liu H."/>
            <person name="Sun Y."/>
            <person name="Le M."/>
            <person name="Wang Q."/>
            <person name="Wei S."/>
            <person name="Zheng Y."/>
            <person name="Lin W."/>
            <person name="Duan Y."/>
            <person name="Cao H."/>
            <person name="Xiong S."/>
            <person name="Wang X."/>
            <person name="Wei L."/>
            <person name="Li C."/>
            <person name="Ma Q."/>
            <person name="Ju M."/>
            <person name="Zhao R."/>
            <person name="Li G."/>
            <person name="Mu C."/>
            <person name="Tian Q."/>
            <person name="Mei H."/>
            <person name="Zhang T."/>
            <person name="Gao T."/>
            <person name="Zhang H."/>
        </authorList>
    </citation>
    <scope>NUCLEOTIDE SEQUENCE</scope>
    <source>
        <strain evidence="1">K16</strain>
    </source>
</reference>
<dbReference type="EMBL" id="JACGWL010000010">
    <property type="protein sequence ID" value="KAK4393091.1"/>
    <property type="molecule type" value="Genomic_DNA"/>
</dbReference>
<name>A0AAE1WH82_9LAMI</name>